<dbReference type="RefSeq" id="WP_212999496.1">
    <property type="nucleotide sequence ID" value="NZ_BAAATW010000034.1"/>
</dbReference>
<accession>A0A919VUR6</accession>
<evidence type="ECO:0008006" key="4">
    <source>
        <dbReference type="Google" id="ProtNLM"/>
    </source>
</evidence>
<dbReference type="Gene3D" id="3.40.50.150">
    <property type="entry name" value="Vaccinia Virus protein VP39"/>
    <property type="match status" value="1"/>
</dbReference>
<reference evidence="2" key="1">
    <citation type="submission" date="2021-03" db="EMBL/GenBank/DDBJ databases">
        <title>Whole genome shotgun sequence of Actinoplanes consettensis NBRC 14913.</title>
        <authorList>
            <person name="Komaki H."/>
            <person name="Tamura T."/>
        </authorList>
    </citation>
    <scope>NUCLEOTIDE SEQUENCE</scope>
    <source>
        <strain evidence="2">NBRC 14913</strain>
    </source>
</reference>
<dbReference type="PANTHER" id="PTHR43317:SF1">
    <property type="entry name" value="THERMOSPERMINE SYNTHASE ACAULIS5"/>
    <property type="match status" value="1"/>
</dbReference>
<protein>
    <recommendedName>
        <fullName evidence="4">Spermidine synthase</fullName>
    </recommendedName>
</protein>
<dbReference type="SUPFAM" id="SSF53335">
    <property type="entry name" value="S-adenosyl-L-methionine-dependent methyltransferases"/>
    <property type="match status" value="1"/>
</dbReference>
<comment type="caution">
    <text evidence="2">The sequence shown here is derived from an EMBL/GenBank/DDBJ whole genome shotgun (WGS) entry which is preliminary data.</text>
</comment>
<dbReference type="AlphaFoldDB" id="A0A919VUR6"/>
<evidence type="ECO:0000313" key="3">
    <source>
        <dbReference type="Proteomes" id="UP000680865"/>
    </source>
</evidence>
<evidence type="ECO:0000313" key="2">
    <source>
        <dbReference type="EMBL" id="GIM76000.1"/>
    </source>
</evidence>
<dbReference type="EMBL" id="BOQP01000026">
    <property type="protein sequence ID" value="GIM76000.1"/>
    <property type="molecule type" value="Genomic_DNA"/>
</dbReference>
<dbReference type="InterPro" id="IPR029063">
    <property type="entry name" value="SAM-dependent_MTases_sf"/>
</dbReference>
<name>A0A919VUR6_9ACTN</name>
<proteinExistence type="predicted"/>
<evidence type="ECO:0000256" key="1">
    <source>
        <dbReference type="ARBA" id="ARBA00023115"/>
    </source>
</evidence>
<dbReference type="Proteomes" id="UP000680865">
    <property type="component" value="Unassembled WGS sequence"/>
</dbReference>
<dbReference type="PANTHER" id="PTHR43317">
    <property type="entry name" value="THERMOSPERMINE SYNTHASE ACAULIS5"/>
    <property type="match status" value="1"/>
</dbReference>
<keyword evidence="1" id="KW-0620">Polyamine biosynthesis</keyword>
<organism evidence="2 3">
    <name type="scientific">Winogradskya consettensis</name>
    <dbReference type="NCBI Taxonomy" id="113560"/>
    <lineage>
        <taxon>Bacteria</taxon>
        <taxon>Bacillati</taxon>
        <taxon>Actinomycetota</taxon>
        <taxon>Actinomycetes</taxon>
        <taxon>Micromonosporales</taxon>
        <taxon>Micromonosporaceae</taxon>
        <taxon>Winogradskya</taxon>
    </lineage>
</organism>
<dbReference type="GO" id="GO:0006596">
    <property type="term" value="P:polyamine biosynthetic process"/>
    <property type="evidence" value="ECO:0007669"/>
    <property type="project" value="UniProtKB-KW"/>
</dbReference>
<dbReference type="NCBIfam" id="NF037959">
    <property type="entry name" value="MFS_SpdSyn"/>
    <property type="match status" value="1"/>
</dbReference>
<gene>
    <name evidence="2" type="ORF">Aco04nite_48150</name>
</gene>
<sequence length="282" mass="29868">MATHGNRRATVFARTISGNATFEPDPGHDRAWTVTVDGVPQSYVDLADPAHLAFEYVRRLATILRLARAPGVPMKILHLGGGGLTLPRWVAATRPGSHQTVVELDPLLLAAVARTLPWPPEIGIEIADARTFVDTQAFAGATPEAYAGTGGYDAIVVDVFQGSAMPESVAGTSFAHAAARLLRPGGVLAMNLTDVRPPAHSRIQAATLRTAFADVALIAPPGMLRGRKLGNVVLAASAICNTLPVSRIARSVAWDREPARVWHGEELTTFLGGARARLDGFP</sequence>
<keyword evidence="3" id="KW-1185">Reference proteome</keyword>